<keyword evidence="5" id="KW-1185">Reference proteome</keyword>
<sequence length="199" mass="22218">MANMQRGIPELGISKPEPIVIDEIGISLGGGPDGYRATFRNIEAYGVSNTTVTAVRSDIDTHQFQYTMYIPKISARAQYESSGVLILVQASGGGNYWGEYEGIKCKVYIKAAPVSINGREFLKLQQMKMDFSVKKIEMGVDNVHNGNAVLQAALNLFINSNSQELLKEMKPDLKRKLMELMRSFVDNLFENIPYDAWIA</sequence>
<evidence type="ECO:0008006" key="6">
    <source>
        <dbReference type="Google" id="ProtNLM"/>
    </source>
</evidence>
<protein>
    <recommendedName>
        <fullName evidence="6">Protein takeout</fullName>
    </recommendedName>
</protein>
<dbReference type="PANTHER" id="PTHR11008:SF31">
    <property type="entry name" value="PROTEIN TAKEOUT-LIKE PROTEIN"/>
    <property type="match status" value="1"/>
</dbReference>
<dbReference type="SMART" id="SM00700">
    <property type="entry name" value="JHBP"/>
    <property type="match status" value="1"/>
</dbReference>
<reference evidence="4 5" key="1">
    <citation type="journal article" date="2021" name="BMC Biol.">
        <title>Horizontally acquired antibacterial genes associated with adaptive radiation of ladybird beetles.</title>
        <authorList>
            <person name="Li H.S."/>
            <person name="Tang X.F."/>
            <person name="Huang Y.H."/>
            <person name="Xu Z.Y."/>
            <person name="Chen M.L."/>
            <person name="Du X.Y."/>
            <person name="Qiu B.Y."/>
            <person name="Chen P.T."/>
            <person name="Zhang W."/>
            <person name="Slipinski A."/>
            <person name="Escalona H.E."/>
            <person name="Waterhouse R.M."/>
            <person name="Zwick A."/>
            <person name="Pang H."/>
        </authorList>
    </citation>
    <scope>NUCLEOTIDE SEQUENCE [LARGE SCALE GENOMIC DNA]</scope>
    <source>
        <strain evidence="4">SYSU2018</strain>
    </source>
</reference>
<evidence type="ECO:0000256" key="1">
    <source>
        <dbReference type="ARBA" id="ARBA00022729"/>
    </source>
</evidence>
<dbReference type="InterPro" id="IPR038606">
    <property type="entry name" value="To_sf"/>
</dbReference>
<dbReference type="AlphaFoldDB" id="A0ABD2NTY9"/>
<dbReference type="Proteomes" id="UP001516400">
    <property type="component" value="Unassembled WGS sequence"/>
</dbReference>
<evidence type="ECO:0000256" key="2">
    <source>
        <dbReference type="ARBA" id="ARBA00023108"/>
    </source>
</evidence>
<dbReference type="InterPro" id="IPR010562">
    <property type="entry name" value="Haemolymph_juvenile_hormone-bd"/>
</dbReference>
<name>A0ABD2NTY9_9CUCU</name>
<dbReference type="PANTHER" id="PTHR11008">
    <property type="entry name" value="PROTEIN TAKEOUT-LIKE PROTEIN"/>
    <property type="match status" value="1"/>
</dbReference>
<evidence type="ECO:0000313" key="4">
    <source>
        <dbReference type="EMBL" id="KAL3282187.1"/>
    </source>
</evidence>
<dbReference type="EMBL" id="JABFTP020000144">
    <property type="protein sequence ID" value="KAL3282187.1"/>
    <property type="molecule type" value="Genomic_DNA"/>
</dbReference>
<accession>A0ABD2NTY9</accession>
<organism evidence="4 5">
    <name type="scientific">Cryptolaemus montrouzieri</name>
    <dbReference type="NCBI Taxonomy" id="559131"/>
    <lineage>
        <taxon>Eukaryota</taxon>
        <taxon>Metazoa</taxon>
        <taxon>Ecdysozoa</taxon>
        <taxon>Arthropoda</taxon>
        <taxon>Hexapoda</taxon>
        <taxon>Insecta</taxon>
        <taxon>Pterygota</taxon>
        <taxon>Neoptera</taxon>
        <taxon>Endopterygota</taxon>
        <taxon>Coleoptera</taxon>
        <taxon>Polyphaga</taxon>
        <taxon>Cucujiformia</taxon>
        <taxon>Coccinelloidea</taxon>
        <taxon>Coccinellidae</taxon>
        <taxon>Scymninae</taxon>
        <taxon>Scymnini</taxon>
        <taxon>Cryptolaemus</taxon>
    </lineage>
</organism>
<dbReference type="Gene3D" id="3.15.10.30">
    <property type="entry name" value="Haemolymph juvenile hormone binding protein"/>
    <property type="match status" value="1"/>
</dbReference>
<keyword evidence="2" id="KW-0090">Biological rhythms</keyword>
<dbReference type="Pfam" id="PF06585">
    <property type="entry name" value="JHBP"/>
    <property type="match status" value="1"/>
</dbReference>
<evidence type="ECO:0000256" key="3">
    <source>
        <dbReference type="ARBA" id="ARBA00060902"/>
    </source>
</evidence>
<comment type="caution">
    <text evidence="4">The sequence shown here is derived from an EMBL/GenBank/DDBJ whole genome shotgun (WGS) entry which is preliminary data.</text>
</comment>
<evidence type="ECO:0000313" key="5">
    <source>
        <dbReference type="Proteomes" id="UP001516400"/>
    </source>
</evidence>
<gene>
    <name evidence="4" type="ORF">HHI36_005381</name>
</gene>
<dbReference type="FunFam" id="3.15.10.30:FF:000001">
    <property type="entry name" value="Takeout-like protein 1"/>
    <property type="match status" value="1"/>
</dbReference>
<comment type="similarity">
    <text evidence="3">Belongs to the TO family.</text>
</comment>
<proteinExistence type="inferred from homology"/>
<dbReference type="GO" id="GO:0007623">
    <property type="term" value="P:circadian rhythm"/>
    <property type="evidence" value="ECO:0007669"/>
    <property type="project" value="UniProtKB-ARBA"/>
</dbReference>
<keyword evidence="1" id="KW-0732">Signal</keyword>